<dbReference type="GO" id="GO:0004864">
    <property type="term" value="F:protein phosphatase inhibitor activity"/>
    <property type="evidence" value="ECO:0007669"/>
    <property type="project" value="UniProtKB-KW"/>
</dbReference>
<evidence type="ECO:0000313" key="3">
    <source>
        <dbReference type="Proteomes" id="UP000504634"/>
    </source>
</evidence>
<dbReference type="OrthoDB" id="551302at2759"/>
<proteinExistence type="inferred from homology"/>
<protein>
    <submittedName>
        <fullName evidence="4">Protein phosphatase inhibitor 2-like</fullName>
    </submittedName>
</protein>
<sequence length="105" mass="11909">MNDSDSEPSVPGVLEDPGNDKIPQTTPLKRVKFDELNLLETFHPANKDYGHMVIDEPKTPFVFEDETSPELDTDLLIEKLRQVAQSETRRFGKKKDSDDSSDANF</sequence>
<comment type="similarity">
    <text evidence="1">Belongs to the protein phosphatase inhibitor 2 family.</text>
</comment>
<dbReference type="GO" id="GO:0009966">
    <property type="term" value="P:regulation of signal transduction"/>
    <property type="evidence" value="ECO:0007669"/>
    <property type="project" value="InterPro"/>
</dbReference>
<dbReference type="InterPro" id="IPR007062">
    <property type="entry name" value="PPI-2"/>
</dbReference>
<dbReference type="RefSeq" id="XP_030383227.1">
    <property type="nucleotide sequence ID" value="XM_030527367.1"/>
</dbReference>
<gene>
    <name evidence="4" type="primary">LOC115630715</name>
</gene>
<dbReference type="PANTHER" id="PTHR12398:SF20">
    <property type="entry name" value="PROTEIN PHOSPHATASE 1 REGULATORY INHIBITOR SUBUNIT 2"/>
    <property type="match status" value="1"/>
</dbReference>
<dbReference type="Pfam" id="PF04979">
    <property type="entry name" value="IPP-2"/>
    <property type="match status" value="1"/>
</dbReference>
<dbReference type="AlphaFoldDB" id="A0A6J2U7T7"/>
<evidence type="ECO:0000313" key="4">
    <source>
        <dbReference type="RefSeq" id="XP_030383227.1"/>
    </source>
</evidence>
<dbReference type="GeneID" id="115630715"/>
<dbReference type="Proteomes" id="UP000504634">
    <property type="component" value="Unplaced"/>
</dbReference>
<dbReference type="Gene3D" id="6.10.250.1050">
    <property type="match status" value="1"/>
</dbReference>
<feature type="region of interest" description="Disordered" evidence="2">
    <location>
        <begin position="86"/>
        <end position="105"/>
    </location>
</feature>
<keyword evidence="4" id="KW-0650">Protein phosphatase inhibitor</keyword>
<feature type="compositionally biased region" description="Basic and acidic residues" evidence="2">
    <location>
        <begin position="86"/>
        <end position="98"/>
    </location>
</feature>
<dbReference type="PANTHER" id="PTHR12398">
    <property type="entry name" value="PROTEIN PHOSPHATASE INHIBITOR"/>
    <property type="match status" value="1"/>
</dbReference>
<organism evidence="3 4">
    <name type="scientific">Drosophila lebanonensis</name>
    <name type="common">Fruit fly</name>
    <name type="synonym">Scaptodrosophila lebanonensis</name>
    <dbReference type="NCBI Taxonomy" id="7225"/>
    <lineage>
        <taxon>Eukaryota</taxon>
        <taxon>Metazoa</taxon>
        <taxon>Ecdysozoa</taxon>
        <taxon>Arthropoda</taxon>
        <taxon>Hexapoda</taxon>
        <taxon>Insecta</taxon>
        <taxon>Pterygota</taxon>
        <taxon>Neoptera</taxon>
        <taxon>Endopterygota</taxon>
        <taxon>Diptera</taxon>
        <taxon>Brachycera</taxon>
        <taxon>Muscomorpha</taxon>
        <taxon>Ephydroidea</taxon>
        <taxon>Drosophilidae</taxon>
        <taxon>Scaptodrosophila</taxon>
    </lineage>
</organism>
<accession>A0A6J2U7T7</accession>
<keyword evidence="3" id="KW-1185">Reference proteome</keyword>
<feature type="region of interest" description="Disordered" evidence="2">
    <location>
        <begin position="1"/>
        <end position="26"/>
    </location>
</feature>
<name>A0A6J2U7T7_DROLE</name>
<evidence type="ECO:0000256" key="1">
    <source>
        <dbReference type="ARBA" id="ARBA00005472"/>
    </source>
</evidence>
<evidence type="ECO:0000256" key="2">
    <source>
        <dbReference type="SAM" id="MobiDB-lite"/>
    </source>
</evidence>
<reference evidence="4" key="1">
    <citation type="submission" date="2025-08" db="UniProtKB">
        <authorList>
            <consortium name="RefSeq"/>
        </authorList>
    </citation>
    <scope>IDENTIFICATION</scope>
    <source>
        <strain evidence="4">11010-0011.00</strain>
        <tissue evidence="4">Whole body</tissue>
    </source>
</reference>